<organism evidence="4 5">
    <name type="scientific">Actinophytocola gossypii</name>
    <dbReference type="NCBI Taxonomy" id="2812003"/>
    <lineage>
        <taxon>Bacteria</taxon>
        <taxon>Bacillati</taxon>
        <taxon>Actinomycetota</taxon>
        <taxon>Actinomycetes</taxon>
        <taxon>Pseudonocardiales</taxon>
        <taxon>Pseudonocardiaceae</taxon>
    </lineage>
</organism>
<evidence type="ECO:0000256" key="1">
    <source>
        <dbReference type="ARBA" id="ARBA00022857"/>
    </source>
</evidence>
<evidence type="ECO:0000313" key="4">
    <source>
        <dbReference type="EMBL" id="MCT2581919.1"/>
    </source>
</evidence>
<dbReference type="PANTHER" id="PTHR48106:SF13">
    <property type="entry name" value="QUINONE OXIDOREDUCTASE-RELATED"/>
    <property type="match status" value="1"/>
</dbReference>
<feature type="domain" description="Enoyl reductase (ER)" evidence="3">
    <location>
        <begin position="10"/>
        <end position="319"/>
    </location>
</feature>
<dbReference type="Pfam" id="PF08240">
    <property type="entry name" value="ADH_N"/>
    <property type="match status" value="1"/>
</dbReference>
<dbReference type="SMART" id="SM00829">
    <property type="entry name" value="PKS_ER"/>
    <property type="match status" value="1"/>
</dbReference>
<comment type="caution">
    <text evidence="4">The sequence shown here is derived from an EMBL/GenBank/DDBJ whole genome shotgun (WGS) entry which is preliminary data.</text>
</comment>
<dbReference type="Gene3D" id="3.40.50.720">
    <property type="entry name" value="NAD(P)-binding Rossmann-like Domain"/>
    <property type="match status" value="1"/>
</dbReference>
<accession>A0ABT2J3N8</accession>
<reference evidence="4 5" key="1">
    <citation type="submission" date="2021-02" db="EMBL/GenBank/DDBJ databases">
        <title>Actinophytocola xerophila sp. nov., isolated from soil of cotton cropping field.</title>
        <authorList>
            <person name="Huang R."/>
            <person name="Chen X."/>
            <person name="Ge X."/>
            <person name="Liu W."/>
        </authorList>
    </citation>
    <scope>NUCLEOTIDE SEQUENCE [LARGE SCALE GENOMIC DNA]</scope>
    <source>
        <strain evidence="4 5">S1-96</strain>
    </source>
</reference>
<gene>
    <name evidence="4" type="ORF">JT362_02135</name>
</gene>
<dbReference type="Gene3D" id="3.90.180.10">
    <property type="entry name" value="Medium-chain alcohol dehydrogenases, catalytic domain"/>
    <property type="match status" value="1"/>
</dbReference>
<dbReference type="InterPro" id="IPR011032">
    <property type="entry name" value="GroES-like_sf"/>
</dbReference>
<keyword evidence="2" id="KW-0560">Oxidoreductase</keyword>
<dbReference type="SUPFAM" id="SSF50129">
    <property type="entry name" value="GroES-like"/>
    <property type="match status" value="1"/>
</dbReference>
<dbReference type="InterPro" id="IPR020843">
    <property type="entry name" value="ER"/>
</dbReference>
<keyword evidence="1" id="KW-0521">NADP</keyword>
<dbReference type="InterPro" id="IPR013154">
    <property type="entry name" value="ADH-like_N"/>
</dbReference>
<dbReference type="EMBL" id="JAFFZE010000004">
    <property type="protein sequence ID" value="MCT2581919.1"/>
    <property type="molecule type" value="Genomic_DNA"/>
</dbReference>
<dbReference type="Proteomes" id="UP001156441">
    <property type="component" value="Unassembled WGS sequence"/>
</dbReference>
<protein>
    <submittedName>
        <fullName evidence="4">Zinc-binding dehydrogenase</fullName>
    </submittedName>
</protein>
<name>A0ABT2J3N8_9PSEU</name>
<keyword evidence="5" id="KW-1185">Reference proteome</keyword>
<dbReference type="Pfam" id="PF13602">
    <property type="entry name" value="ADH_zinc_N_2"/>
    <property type="match status" value="1"/>
</dbReference>
<sequence length="323" mass="32627">MRAVIADRPGGPEVLRFDPELPDPEPGTGQVRIAVEYAAITFIDTQRRAGRAPGPAATFPAVLGNGVGGFVERLGPGTDPSWAGARVVSTTGGAGGYASLALADIADLHRVPEPLDLADATALLADGRTALALHDAARVRAEETVVITAAAGGVGGILVQLATSAGAVVIALASPDKLDRARGHGAPIAIDYREPGWPTDLRAAAPHGVDVVFDGVGASTTDALFPLVRAGGRYLAHGAASGTWGAIEPDRATARGVGVIPLAAIGGGPDDMFAYTERALDLAAHGTIHATIGQTFPLGQAAEAHAAIEARTTIGKTLLLPNA</sequence>
<evidence type="ECO:0000313" key="5">
    <source>
        <dbReference type="Proteomes" id="UP001156441"/>
    </source>
</evidence>
<proteinExistence type="predicted"/>
<evidence type="ECO:0000259" key="3">
    <source>
        <dbReference type="SMART" id="SM00829"/>
    </source>
</evidence>
<dbReference type="SUPFAM" id="SSF51735">
    <property type="entry name" value="NAD(P)-binding Rossmann-fold domains"/>
    <property type="match status" value="1"/>
</dbReference>
<evidence type="ECO:0000256" key="2">
    <source>
        <dbReference type="ARBA" id="ARBA00023002"/>
    </source>
</evidence>
<dbReference type="PANTHER" id="PTHR48106">
    <property type="entry name" value="QUINONE OXIDOREDUCTASE PIG3-RELATED"/>
    <property type="match status" value="1"/>
</dbReference>
<dbReference type="InterPro" id="IPR036291">
    <property type="entry name" value="NAD(P)-bd_dom_sf"/>
</dbReference>